<feature type="region of interest" description="Disordered" evidence="1">
    <location>
        <begin position="94"/>
        <end position="121"/>
    </location>
</feature>
<comment type="caution">
    <text evidence="2">The sequence shown here is derived from an EMBL/GenBank/DDBJ whole genome shotgun (WGS) entry which is preliminary data.</text>
</comment>
<accession>A0A2P4XIT4</accession>
<dbReference type="OrthoDB" id="10261556at2759"/>
<organism evidence="2 3">
    <name type="scientific">Phytophthora palmivora</name>
    <dbReference type="NCBI Taxonomy" id="4796"/>
    <lineage>
        <taxon>Eukaryota</taxon>
        <taxon>Sar</taxon>
        <taxon>Stramenopiles</taxon>
        <taxon>Oomycota</taxon>
        <taxon>Peronosporomycetes</taxon>
        <taxon>Peronosporales</taxon>
        <taxon>Peronosporaceae</taxon>
        <taxon>Phytophthora</taxon>
    </lineage>
</organism>
<name>A0A2P4XIT4_9STRA</name>
<sequence>MSLEQQISELFAQRDELADSITGKWVSCIHDAFYGPYATERGSNKFLELETTLAHTFAGLSAIDAGAFWRLTVLVLLRLAQKTLGTETTDARIGKGDELDETDSNKATNLKKTHKKSKKKAQPNAPLAFMVVNALRTLTEEENSCGQFIQDQEKEMLEDFCVRGLQDSNFVDQKLVVEILDLFTITDVDAQIVQGAAQSLLVSKKYTALVKLLTIFNSLEWSFEAMIKTMTKCKDWAAAELLVRTFGSPEDKGNV</sequence>
<dbReference type="EMBL" id="NCKW01010166">
    <property type="protein sequence ID" value="POM65473.1"/>
    <property type="molecule type" value="Genomic_DNA"/>
</dbReference>
<feature type="compositionally biased region" description="Basic residues" evidence="1">
    <location>
        <begin position="109"/>
        <end position="121"/>
    </location>
</feature>
<gene>
    <name evidence="2" type="ORF">PHPALM_18802</name>
</gene>
<keyword evidence="3" id="KW-1185">Reference proteome</keyword>
<protein>
    <submittedName>
        <fullName evidence="2">Uncharacterized protein</fullName>
    </submittedName>
</protein>
<dbReference type="Proteomes" id="UP000237271">
    <property type="component" value="Unassembled WGS sequence"/>
</dbReference>
<proteinExistence type="predicted"/>
<evidence type="ECO:0000313" key="2">
    <source>
        <dbReference type="EMBL" id="POM65473.1"/>
    </source>
</evidence>
<dbReference type="AlphaFoldDB" id="A0A2P4XIT4"/>
<evidence type="ECO:0000256" key="1">
    <source>
        <dbReference type="SAM" id="MobiDB-lite"/>
    </source>
</evidence>
<evidence type="ECO:0000313" key="3">
    <source>
        <dbReference type="Proteomes" id="UP000237271"/>
    </source>
</evidence>
<reference evidence="2 3" key="1">
    <citation type="journal article" date="2017" name="Genome Biol. Evol.">
        <title>Phytophthora megakarya and P. palmivora, closely related causal agents of cacao black pod rot, underwent increases in genome sizes and gene numbers by different mechanisms.</title>
        <authorList>
            <person name="Ali S.S."/>
            <person name="Shao J."/>
            <person name="Lary D.J."/>
            <person name="Kronmiller B."/>
            <person name="Shen D."/>
            <person name="Strem M.D."/>
            <person name="Amoako-Attah I."/>
            <person name="Akrofi A.Y."/>
            <person name="Begoude B.A."/>
            <person name="Ten Hoopen G.M."/>
            <person name="Coulibaly K."/>
            <person name="Kebe B.I."/>
            <person name="Melnick R.L."/>
            <person name="Guiltinan M.J."/>
            <person name="Tyler B.M."/>
            <person name="Meinhardt L.W."/>
            <person name="Bailey B.A."/>
        </authorList>
    </citation>
    <scope>NUCLEOTIDE SEQUENCE [LARGE SCALE GENOMIC DNA]</scope>
    <source>
        <strain evidence="3">sbr112.9</strain>
    </source>
</reference>